<protein>
    <submittedName>
        <fullName evidence="2">Uncharacterized protein</fullName>
    </submittedName>
</protein>
<comment type="caution">
    <text evidence="2">The sequence shown here is derived from an EMBL/GenBank/DDBJ whole genome shotgun (WGS) entry which is preliminary data.</text>
</comment>
<dbReference type="EMBL" id="JAPWDQ010000004">
    <property type="protein sequence ID" value="KAJ5488672.1"/>
    <property type="molecule type" value="Genomic_DNA"/>
</dbReference>
<accession>A0A9W9XCD3</accession>
<feature type="region of interest" description="Disordered" evidence="1">
    <location>
        <begin position="1"/>
        <end position="62"/>
    </location>
</feature>
<dbReference type="AlphaFoldDB" id="A0A9W9XCD3"/>
<reference evidence="2" key="2">
    <citation type="journal article" date="2023" name="IMA Fungus">
        <title>Comparative genomic study of the Penicillium genus elucidates a diverse pangenome and 15 lateral gene transfer events.</title>
        <authorList>
            <person name="Petersen C."/>
            <person name="Sorensen T."/>
            <person name="Nielsen M.R."/>
            <person name="Sondergaard T.E."/>
            <person name="Sorensen J.L."/>
            <person name="Fitzpatrick D.A."/>
            <person name="Frisvad J.C."/>
            <person name="Nielsen K.L."/>
        </authorList>
    </citation>
    <scope>NUCLEOTIDE SEQUENCE</scope>
    <source>
        <strain evidence="2">IBT 30728</strain>
    </source>
</reference>
<name>A0A9W9XCD3_9EURO</name>
<evidence type="ECO:0000313" key="3">
    <source>
        <dbReference type="Proteomes" id="UP001148312"/>
    </source>
</evidence>
<proteinExistence type="predicted"/>
<dbReference type="GeneID" id="81623413"/>
<dbReference type="RefSeq" id="XP_056790705.1">
    <property type="nucleotide sequence ID" value="XM_056933164.1"/>
</dbReference>
<dbReference type="Proteomes" id="UP001148312">
    <property type="component" value="Unassembled WGS sequence"/>
</dbReference>
<reference evidence="2" key="1">
    <citation type="submission" date="2022-12" db="EMBL/GenBank/DDBJ databases">
        <authorList>
            <person name="Petersen C."/>
        </authorList>
    </citation>
    <scope>NUCLEOTIDE SEQUENCE</scope>
    <source>
        <strain evidence="2">IBT 30728</strain>
    </source>
</reference>
<gene>
    <name evidence="2" type="ORF">N7539_003562</name>
</gene>
<sequence length="62" mass="6320">MDETTAGPVGCVTSAAPPIAFADAQPPASRDGPGDTAQSSDLQGQLHPDDAPRRNCWLGSIT</sequence>
<keyword evidence="3" id="KW-1185">Reference proteome</keyword>
<evidence type="ECO:0000256" key="1">
    <source>
        <dbReference type="SAM" id="MobiDB-lite"/>
    </source>
</evidence>
<organism evidence="2 3">
    <name type="scientific">Penicillium diatomitis</name>
    <dbReference type="NCBI Taxonomy" id="2819901"/>
    <lineage>
        <taxon>Eukaryota</taxon>
        <taxon>Fungi</taxon>
        <taxon>Dikarya</taxon>
        <taxon>Ascomycota</taxon>
        <taxon>Pezizomycotina</taxon>
        <taxon>Eurotiomycetes</taxon>
        <taxon>Eurotiomycetidae</taxon>
        <taxon>Eurotiales</taxon>
        <taxon>Aspergillaceae</taxon>
        <taxon>Penicillium</taxon>
    </lineage>
</organism>
<evidence type="ECO:0000313" key="2">
    <source>
        <dbReference type="EMBL" id="KAJ5488672.1"/>
    </source>
</evidence>